<comment type="caution">
    <text evidence="1">The sequence shown here is derived from an EMBL/GenBank/DDBJ whole genome shotgun (WGS) entry which is preliminary data.</text>
</comment>
<sequence length="337" mass="37685">MLRELHEVHKSNNKRGPGPRKNTVVLGLKINQMIQSRSFLFWGICCKIALEALPLLEELVFTDWGGWFREHAAWFKEAPRLILSDAGFASKGYNGTEEDFQHAAGLLTLPCLRRLVVTRDIFLDGLRVPALDDLRVHNAIDHTLPFLQHSGCVLTRLTLFTCDAEDTYILDILRYTSSLAAFALDFAGTSSTTNQLISVLAVRPDDANAQCLVPDLTSLSWGDRNDTMDRGAFVDIVDSWWRVPDGCCSRLRFVAVYSGRGRLKPKGGLFRIFGRCLEFSEREARDGALEGLLIRSGGFKTCGRSSLYALDPPCSCTVLFHTSSISWVLDFFSRIVS</sequence>
<gene>
    <name evidence="1" type="ORF">DFH07DRAFT_781165</name>
</gene>
<accession>A0AAD7HZL9</accession>
<reference evidence="1" key="1">
    <citation type="submission" date="2023-03" db="EMBL/GenBank/DDBJ databases">
        <title>Massive genome expansion in bonnet fungi (Mycena s.s.) driven by repeated elements and novel gene families across ecological guilds.</title>
        <authorList>
            <consortium name="Lawrence Berkeley National Laboratory"/>
            <person name="Harder C.B."/>
            <person name="Miyauchi S."/>
            <person name="Viragh M."/>
            <person name="Kuo A."/>
            <person name="Thoen E."/>
            <person name="Andreopoulos B."/>
            <person name="Lu D."/>
            <person name="Skrede I."/>
            <person name="Drula E."/>
            <person name="Henrissat B."/>
            <person name="Morin E."/>
            <person name="Kohler A."/>
            <person name="Barry K."/>
            <person name="LaButti K."/>
            <person name="Morin E."/>
            <person name="Salamov A."/>
            <person name="Lipzen A."/>
            <person name="Mereny Z."/>
            <person name="Hegedus B."/>
            <person name="Baldrian P."/>
            <person name="Stursova M."/>
            <person name="Weitz H."/>
            <person name="Taylor A."/>
            <person name="Grigoriev I.V."/>
            <person name="Nagy L.G."/>
            <person name="Martin F."/>
            <person name="Kauserud H."/>
        </authorList>
    </citation>
    <scope>NUCLEOTIDE SEQUENCE</scope>
    <source>
        <strain evidence="1">CBHHK188m</strain>
    </source>
</reference>
<protein>
    <submittedName>
        <fullName evidence="1">Uncharacterized protein</fullName>
    </submittedName>
</protein>
<dbReference type="Proteomes" id="UP001215280">
    <property type="component" value="Unassembled WGS sequence"/>
</dbReference>
<dbReference type="AlphaFoldDB" id="A0AAD7HZL9"/>
<proteinExistence type="predicted"/>
<keyword evidence="2" id="KW-1185">Reference proteome</keyword>
<evidence type="ECO:0000313" key="1">
    <source>
        <dbReference type="EMBL" id="KAJ7731671.1"/>
    </source>
</evidence>
<dbReference type="EMBL" id="JARJLG010000181">
    <property type="protein sequence ID" value="KAJ7731671.1"/>
    <property type="molecule type" value="Genomic_DNA"/>
</dbReference>
<organism evidence="1 2">
    <name type="scientific">Mycena maculata</name>
    <dbReference type="NCBI Taxonomy" id="230809"/>
    <lineage>
        <taxon>Eukaryota</taxon>
        <taxon>Fungi</taxon>
        <taxon>Dikarya</taxon>
        <taxon>Basidiomycota</taxon>
        <taxon>Agaricomycotina</taxon>
        <taxon>Agaricomycetes</taxon>
        <taxon>Agaricomycetidae</taxon>
        <taxon>Agaricales</taxon>
        <taxon>Marasmiineae</taxon>
        <taxon>Mycenaceae</taxon>
        <taxon>Mycena</taxon>
    </lineage>
</organism>
<evidence type="ECO:0000313" key="2">
    <source>
        <dbReference type="Proteomes" id="UP001215280"/>
    </source>
</evidence>
<name>A0AAD7HZL9_9AGAR</name>